<evidence type="ECO:0000313" key="4">
    <source>
        <dbReference type="EMBL" id="MFD2263325.1"/>
    </source>
</evidence>
<dbReference type="RefSeq" id="WP_379876322.1">
    <property type="nucleotide sequence ID" value="NZ_JBHUIP010000010.1"/>
</dbReference>
<feature type="region of interest" description="Disordered" evidence="3">
    <location>
        <begin position="1"/>
        <end position="24"/>
    </location>
</feature>
<dbReference type="GO" id="GO:0008964">
    <property type="term" value="F:phosphoenolpyruvate carboxylase activity"/>
    <property type="evidence" value="ECO:0007669"/>
    <property type="project" value="UniProtKB-EC"/>
</dbReference>
<evidence type="ECO:0000313" key="5">
    <source>
        <dbReference type="Proteomes" id="UP001597295"/>
    </source>
</evidence>
<dbReference type="InterPro" id="IPR021135">
    <property type="entry name" value="PEP_COase"/>
</dbReference>
<keyword evidence="5" id="KW-1185">Reference proteome</keyword>
<comment type="function">
    <text evidence="1">Forms oxaloacetate, a four-carbon dicarboxylic acid source for the tricarboxylic acid cycle.</text>
</comment>
<gene>
    <name evidence="4" type="ORF">ACFSM5_10540</name>
</gene>
<name>A0ABW5DS48_9PROT</name>
<proteinExistence type="predicted"/>
<sequence length="1005" mass="111071">MARPQRHKVSDLPPAPPVAGKTTPLLPEASLFPVDTMADPAVLEASLRETLQDYRERSEVDPFGDPILMLALDLTRRLDKNEITPSAVEQLVQRLTTTAFLDKAKRIGTYVGETDPDRNAAGIRSLIRALAQPDAELPPVPFERFRASIERWHYGVVFTAHPTFSTNLELSRVLAQLGAGRDLTGASLSQDARAKLVAEAATGEHRPPSALTLNAEHDWSMEALSNAQSALEKVHGLVLEIAQEIYPNEWRALNPQLISLATWVGYDHDGRADITWADTLRLRLKVKLTQLRRHRRTVATLIKDIGSAPAGAVLELIDSLLALAAKQTEEQIAVARDAAGNLPEAQRFARALVGGQESGLTDAARLVQLATRALDATEDGVIAQRLVGLRASLAGHGLGLGHSHFRLNSTQLHNAIRKQVGLETGADDPTYRRSYLNAINDLIAGAEPVTVNLGSLMAEQTSAKRMFMMIAELAKHIDAETPIRFLIAETESAFTLLVALYYARLFGLEDRLEISPLFETISALERGDQIIEEALRSPHYRAYVKKTGKLCVQFGFSDSGRYLGQTAATFWIERLRMRLASVLARHGLDHIQVVLFNTHGESIGRGGHPVSMADRLRYLAPPVSRSEFVLHDIQVKEESSFQGGDGYVYFLQPDLAFACLARVLESVLAPEREAADDPIYANPDYTTEFFAAIKQYFSDLVEDPNYATLLGVYGTNMLYKTGSRPVKRQHDLGRPADLSHPSQLRAIPNNGVLQQMGLLANTVGGLGRATSKEPEQFCALRATSPRFARAMQMVEFAASVSDLDVLRAYIDTLDPGMWLNRAGRTKLPARREELKAVAAHLERLDLHARLSKVFRHLQADYLALRESLRLCAESSGKPLVGVGEEQRAVLILLHSIRVALIHRILLLGTHIPDFSPQHGLTFEELFARIVHLDIEPVVEALEEIFPDRHDGDPAGLDFGEPATYKGGSAQTYEQEHEQLFRPMKSWFEILRRIGTAITYEIGAVG</sequence>
<protein>
    <recommendedName>
        <fullName evidence="2">Phosphoenolpyruvate carboxylase</fullName>
    </recommendedName>
</protein>
<dbReference type="EMBL" id="JBHUIP010000010">
    <property type="protein sequence ID" value="MFD2263325.1"/>
    <property type="molecule type" value="Genomic_DNA"/>
</dbReference>
<reference evidence="5" key="1">
    <citation type="journal article" date="2019" name="Int. J. Syst. Evol. Microbiol.">
        <title>The Global Catalogue of Microorganisms (GCM) 10K type strain sequencing project: providing services to taxonomists for standard genome sequencing and annotation.</title>
        <authorList>
            <consortium name="The Broad Institute Genomics Platform"/>
            <consortium name="The Broad Institute Genome Sequencing Center for Infectious Disease"/>
            <person name="Wu L."/>
            <person name="Ma J."/>
        </authorList>
    </citation>
    <scope>NUCLEOTIDE SEQUENCE [LARGE SCALE GENOMIC DNA]</scope>
    <source>
        <strain evidence="5">CGMCC 1.19062</strain>
    </source>
</reference>
<dbReference type="PANTHER" id="PTHR30523">
    <property type="entry name" value="PHOSPHOENOLPYRUVATE CARBOXYLASE"/>
    <property type="match status" value="1"/>
</dbReference>
<dbReference type="PANTHER" id="PTHR30523:SF6">
    <property type="entry name" value="PHOSPHOENOLPYRUVATE CARBOXYLASE"/>
    <property type="match status" value="1"/>
</dbReference>
<dbReference type="SUPFAM" id="SSF51621">
    <property type="entry name" value="Phosphoenolpyruvate/pyruvate domain"/>
    <property type="match status" value="1"/>
</dbReference>
<accession>A0ABW5DS48</accession>
<evidence type="ECO:0000256" key="3">
    <source>
        <dbReference type="SAM" id="MobiDB-lite"/>
    </source>
</evidence>
<dbReference type="Proteomes" id="UP001597295">
    <property type="component" value="Unassembled WGS sequence"/>
</dbReference>
<comment type="caution">
    <text evidence="4">The sequence shown here is derived from an EMBL/GenBank/DDBJ whole genome shotgun (WGS) entry which is preliminary data.</text>
</comment>
<organism evidence="4 5">
    <name type="scientific">Lacibacterium aquatile</name>
    <dbReference type="NCBI Taxonomy" id="1168082"/>
    <lineage>
        <taxon>Bacteria</taxon>
        <taxon>Pseudomonadati</taxon>
        <taxon>Pseudomonadota</taxon>
        <taxon>Alphaproteobacteria</taxon>
        <taxon>Rhodospirillales</taxon>
        <taxon>Rhodospirillaceae</taxon>
    </lineage>
</organism>
<keyword evidence="4" id="KW-0456">Lyase</keyword>
<evidence type="ECO:0000256" key="2">
    <source>
        <dbReference type="ARBA" id="ARBA00022419"/>
    </source>
</evidence>
<evidence type="ECO:0000256" key="1">
    <source>
        <dbReference type="ARBA" id="ARBA00003670"/>
    </source>
</evidence>
<dbReference type="Pfam" id="PF00311">
    <property type="entry name" value="PEPcase"/>
    <property type="match status" value="1"/>
</dbReference>
<dbReference type="InterPro" id="IPR015813">
    <property type="entry name" value="Pyrv/PenolPyrv_kinase-like_dom"/>
</dbReference>